<protein>
    <recommendedName>
        <fullName evidence="1">EF-hand domain-containing protein</fullName>
    </recommendedName>
</protein>
<evidence type="ECO:0000313" key="2">
    <source>
        <dbReference type="EMBL" id="KAK9125908.1"/>
    </source>
</evidence>
<sequence length="113" mass="12716">MTKYGVVDEASINEIIDDVNIDKDGNIIYEEFVAMMTRAWNTIKLKNYLKQSELTLSSTNATKIYTSPDIKEIASFMKGELRGELGHLGTHFEFVEGSAILGQACEFDDEEEV</sequence>
<accession>A0AAP0J1X4</accession>
<feature type="domain" description="EF-hand" evidence="1">
    <location>
        <begin position="7"/>
        <end position="42"/>
    </location>
</feature>
<organism evidence="2 3">
    <name type="scientific">Stephania cephalantha</name>
    <dbReference type="NCBI Taxonomy" id="152367"/>
    <lineage>
        <taxon>Eukaryota</taxon>
        <taxon>Viridiplantae</taxon>
        <taxon>Streptophyta</taxon>
        <taxon>Embryophyta</taxon>
        <taxon>Tracheophyta</taxon>
        <taxon>Spermatophyta</taxon>
        <taxon>Magnoliopsida</taxon>
        <taxon>Ranunculales</taxon>
        <taxon>Menispermaceae</taxon>
        <taxon>Menispermoideae</taxon>
        <taxon>Cissampelideae</taxon>
        <taxon>Stephania</taxon>
    </lineage>
</organism>
<dbReference type="InterPro" id="IPR002048">
    <property type="entry name" value="EF_hand_dom"/>
</dbReference>
<evidence type="ECO:0000259" key="1">
    <source>
        <dbReference type="PROSITE" id="PS50222"/>
    </source>
</evidence>
<gene>
    <name evidence="2" type="ORF">Scep_014754</name>
</gene>
<comment type="caution">
    <text evidence="2">The sequence shown here is derived from an EMBL/GenBank/DDBJ whole genome shotgun (WGS) entry which is preliminary data.</text>
</comment>
<proteinExistence type="predicted"/>
<dbReference type="PROSITE" id="PS50222">
    <property type="entry name" value="EF_HAND_2"/>
    <property type="match status" value="1"/>
</dbReference>
<dbReference type="InterPro" id="IPR011992">
    <property type="entry name" value="EF-hand-dom_pair"/>
</dbReference>
<keyword evidence="3" id="KW-1185">Reference proteome</keyword>
<dbReference type="Gene3D" id="1.10.238.10">
    <property type="entry name" value="EF-hand"/>
    <property type="match status" value="1"/>
</dbReference>
<name>A0AAP0J1X4_9MAGN</name>
<dbReference type="Proteomes" id="UP001419268">
    <property type="component" value="Unassembled WGS sequence"/>
</dbReference>
<dbReference type="EMBL" id="JBBNAG010000006">
    <property type="protein sequence ID" value="KAK9125908.1"/>
    <property type="molecule type" value="Genomic_DNA"/>
</dbReference>
<evidence type="ECO:0000313" key="3">
    <source>
        <dbReference type="Proteomes" id="UP001419268"/>
    </source>
</evidence>
<dbReference type="SUPFAM" id="SSF47473">
    <property type="entry name" value="EF-hand"/>
    <property type="match status" value="1"/>
</dbReference>
<dbReference type="AlphaFoldDB" id="A0AAP0J1X4"/>
<dbReference type="GO" id="GO:0005509">
    <property type="term" value="F:calcium ion binding"/>
    <property type="evidence" value="ECO:0007669"/>
    <property type="project" value="InterPro"/>
</dbReference>
<reference evidence="2 3" key="1">
    <citation type="submission" date="2024-01" db="EMBL/GenBank/DDBJ databases">
        <title>Genome assemblies of Stephania.</title>
        <authorList>
            <person name="Yang L."/>
        </authorList>
    </citation>
    <scope>NUCLEOTIDE SEQUENCE [LARGE SCALE GENOMIC DNA]</scope>
    <source>
        <strain evidence="2">JXDWG</strain>
        <tissue evidence="2">Leaf</tissue>
    </source>
</reference>